<evidence type="ECO:0000313" key="6">
    <source>
        <dbReference type="Proteomes" id="UP000244930"/>
    </source>
</evidence>
<dbReference type="GO" id="GO:0005524">
    <property type="term" value="F:ATP binding"/>
    <property type="evidence" value="ECO:0007669"/>
    <property type="project" value="UniProtKB-KW"/>
</dbReference>
<dbReference type="GO" id="GO:0016787">
    <property type="term" value="F:hydrolase activity"/>
    <property type="evidence" value="ECO:0007669"/>
    <property type="project" value="UniProtKB-KW"/>
</dbReference>
<dbReference type="PANTHER" id="PTHR34698:SF2">
    <property type="entry name" value="5-OXOPROLINASE SUBUNIT B"/>
    <property type="match status" value="1"/>
</dbReference>
<keyword evidence="3" id="KW-0067">ATP-binding</keyword>
<dbReference type="Pfam" id="PF02682">
    <property type="entry name" value="CT_C_D"/>
    <property type="match status" value="1"/>
</dbReference>
<organism evidence="5 6">
    <name type="scientific">Parazoarcus communis</name>
    <dbReference type="NCBI Taxonomy" id="41977"/>
    <lineage>
        <taxon>Bacteria</taxon>
        <taxon>Pseudomonadati</taxon>
        <taxon>Pseudomonadota</taxon>
        <taxon>Betaproteobacteria</taxon>
        <taxon>Rhodocyclales</taxon>
        <taxon>Zoogloeaceae</taxon>
        <taxon>Parazoarcus</taxon>
    </lineage>
</organism>
<dbReference type="InterPro" id="IPR003833">
    <property type="entry name" value="CT_C_D"/>
</dbReference>
<sequence>MSMCVLDAGDAAFTVEFGDAIDPDLLAAVNALDVGIARLQAEGGLPGVIETMPTFRSLTVFFDPLQTGREILLEALRPLFAASGHSGGDNGRLWQLPVCYEGIFAPDLAETARSLGVSEDEVVALHSGSEYLVYMLGFLPGFPFMGDLPKALRLPRRPEPRLRVPPGSVAIATGLTAIYPWKSPGGWHLLGRCPVTLFDAGRESPSLLAAGDHVRFVPVSMAEYERIERSLKSGDIEPQHWLTRRGAEQAEVSR</sequence>
<evidence type="ECO:0000313" key="5">
    <source>
        <dbReference type="EMBL" id="AWI76262.1"/>
    </source>
</evidence>
<dbReference type="Proteomes" id="UP000244930">
    <property type="component" value="Chromosome"/>
</dbReference>
<accession>A0A2U8GRH3</accession>
<protein>
    <submittedName>
        <fullName evidence="5">Allophanate hydrolase</fullName>
    </submittedName>
</protein>
<evidence type="ECO:0000259" key="4">
    <source>
        <dbReference type="SMART" id="SM00796"/>
    </source>
</evidence>
<dbReference type="EMBL" id="CP022187">
    <property type="protein sequence ID" value="AWI76262.1"/>
    <property type="molecule type" value="Genomic_DNA"/>
</dbReference>
<dbReference type="SMART" id="SM00796">
    <property type="entry name" value="AHS1"/>
    <property type="match status" value="1"/>
</dbReference>
<keyword evidence="1" id="KW-0547">Nucleotide-binding</keyword>
<dbReference type="InterPro" id="IPR029000">
    <property type="entry name" value="Cyclophilin-like_dom_sf"/>
</dbReference>
<dbReference type="PANTHER" id="PTHR34698">
    <property type="entry name" value="5-OXOPROLINASE SUBUNIT B"/>
    <property type="match status" value="1"/>
</dbReference>
<reference evidence="5 6" key="1">
    <citation type="submission" date="2017-06" db="EMBL/GenBank/DDBJ databases">
        <title>Azoarcus.</title>
        <authorList>
            <person name="Woo J.-H."/>
            <person name="Kim H.-S."/>
        </authorList>
    </citation>
    <scope>NUCLEOTIDE SEQUENCE [LARGE SCALE GENOMIC DNA]</scope>
    <source>
        <strain evidence="5 6">TSPY31</strain>
    </source>
</reference>
<dbReference type="NCBIfam" id="TIGR00370">
    <property type="entry name" value="5-oxoprolinase subunit PxpB"/>
    <property type="match status" value="1"/>
</dbReference>
<dbReference type="Gene3D" id="2.40.100.10">
    <property type="entry name" value="Cyclophilin-like"/>
    <property type="match status" value="1"/>
</dbReference>
<evidence type="ECO:0000256" key="1">
    <source>
        <dbReference type="ARBA" id="ARBA00022741"/>
    </source>
</evidence>
<dbReference type="KEGG" id="acom:CEW83_14410"/>
<keyword evidence="2 5" id="KW-0378">Hydrolase</keyword>
<proteinExistence type="predicted"/>
<gene>
    <name evidence="5" type="ORF">CEW83_14410</name>
</gene>
<dbReference type="AlphaFoldDB" id="A0A2U8GRH3"/>
<evidence type="ECO:0000256" key="2">
    <source>
        <dbReference type="ARBA" id="ARBA00022801"/>
    </source>
</evidence>
<name>A0A2U8GRH3_9RHOO</name>
<feature type="domain" description="Carboxyltransferase" evidence="4">
    <location>
        <begin position="3"/>
        <end position="208"/>
    </location>
</feature>
<evidence type="ECO:0000256" key="3">
    <source>
        <dbReference type="ARBA" id="ARBA00022840"/>
    </source>
</evidence>
<dbReference type="InterPro" id="IPR010016">
    <property type="entry name" value="PxpB"/>
</dbReference>
<dbReference type="SUPFAM" id="SSF50891">
    <property type="entry name" value="Cyclophilin-like"/>
    <property type="match status" value="1"/>
</dbReference>
<dbReference type="SUPFAM" id="SSF160467">
    <property type="entry name" value="PH0987 N-terminal domain-like"/>
    <property type="match status" value="1"/>
</dbReference>
<keyword evidence="6" id="KW-1185">Reference proteome</keyword>
<dbReference type="Gene3D" id="3.30.1360.40">
    <property type="match status" value="1"/>
</dbReference>